<dbReference type="InterPro" id="IPR004843">
    <property type="entry name" value="Calcineurin-like_PHP"/>
</dbReference>
<name>A0A9J6ZLK4_9BACT</name>
<gene>
    <name evidence="2" type="ORF">M9189_06975</name>
</gene>
<evidence type="ECO:0000259" key="1">
    <source>
        <dbReference type="Pfam" id="PF00149"/>
    </source>
</evidence>
<dbReference type="KEGG" id="alkq:M9189_06975"/>
<organism evidence="2 3">
    <name type="scientific">Xiashengella succiniciproducens</name>
    <dbReference type="NCBI Taxonomy" id="2949635"/>
    <lineage>
        <taxon>Bacteria</taxon>
        <taxon>Pseudomonadati</taxon>
        <taxon>Bacteroidota</taxon>
        <taxon>Bacteroidia</taxon>
        <taxon>Marinilabiliales</taxon>
        <taxon>Marinilabiliaceae</taxon>
        <taxon>Xiashengella</taxon>
    </lineage>
</organism>
<dbReference type="EMBL" id="CP098400">
    <property type="protein sequence ID" value="URW78605.1"/>
    <property type="molecule type" value="Genomic_DNA"/>
</dbReference>
<dbReference type="RefSeq" id="WP_250721969.1">
    <property type="nucleotide sequence ID" value="NZ_CP098400.1"/>
</dbReference>
<reference evidence="2" key="2">
    <citation type="submission" date="2022-06" db="EMBL/GenBank/DDBJ databases">
        <title>Xiashengella guii gen. nov. sp. nov., a bacterium isolated form anaerobic digestion tank.</title>
        <authorList>
            <person name="Huang H."/>
        </authorList>
    </citation>
    <scope>NUCLEOTIDE SEQUENCE</scope>
    <source>
        <strain evidence="2">Ai-910</strain>
    </source>
</reference>
<sequence length="318" mass="36044">MIDNTGERVYERLDIIGDIHGYYDELIDLLSAMGYHKVGGVWQHPLRCAVFIGDFVSRGPDTRGVLETIRLMTDSGFAYAVLGNHELNMIGYFTNGKDGRALYKPPESNKKQLDAIKAQFTGEKPLLKSYVKWLRTLPFYLEFDGLRIAHAYWSDAHISLISDTLAGGKLKKRMIKEIFSGKSNFAHAVRQTTRGIELNLPDNLIIKDSKNVNRKNFRIKWWEEPDGKTFRELSFGNRFLLPDYTVPQQVLQPFEVYNESKPAFIFGHYCAGQDAGVLKENLCCIDGCVANKGKLLAYRWDGERVLTPAKVTSAPVVV</sequence>
<protein>
    <submittedName>
        <fullName evidence="2">Metallophosphoesterase</fullName>
    </submittedName>
</protein>
<proteinExistence type="predicted"/>
<dbReference type="InterPro" id="IPR029052">
    <property type="entry name" value="Metallo-depent_PP-like"/>
</dbReference>
<dbReference type="InterPro" id="IPR050126">
    <property type="entry name" value="Ap4A_hydrolase"/>
</dbReference>
<dbReference type="PANTHER" id="PTHR42850">
    <property type="entry name" value="METALLOPHOSPHOESTERASE"/>
    <property type="match status" value="1"/>
</dbReference>
<dbReference type="AlphaFoldDB" id="A0A9J6ZLK4"/>
<reference evidence="2" key="1">
    <citation type="submission" date="2022-05" db="EMBL/GenBank/DDBJ databases">
        <authorList>
            <person name="Sun X."/>
        </authorList>
    </citation>
    <scope>NUCLEOTIDE SEQUENCE</scope>
    <source>
        <strain evidence="2">Ai-910</strain>
    </source>
</reference>
<feature type="domain" description="Calcineurin-like phosphoesterase" evidence="1">
    <location>
        <begin position="12"/>
        <end position="103"/>
    </location>
</feature>
<dbReference type="GO" id="GO:0016791">
    <property type="term" value="F:phosphatase activity"/>
    <property type="evidence" value="ECO:0007669"/>
    <property type="project" value="TreeGrafter"/>
</dbReference>
<evidence type="ECO:0000313" key="3">
    <source>
        <dbReference type="Proteomes" id="UP001056426"/>
    </source>
</evidence>
<dbReference type="GO" id="GO:0005737">
    <property type="term" value="C:cytoplasm"/>
    <property type="evidence" value="ECO:0007669"/>
    <property type="project" value="TreeGrafter"/>
</dbReference>
<dbReference type="Pfam" id="PF00149">
    <property type="entry name" value="Metallophos"/>
    <property type="match status" value="1"/>
</dbReference>
<dbReference type="Proteomes" id="UP001056426">
    <property type="component" value="Chromosome"/>
</dbReference>
<accession>A0A9J6ZLK4</accession>
<evidence type="ECO:0000313" key="2">
    <source>
        <dbReference type="EMBL" id="URW78605.1"/>
    </source>
</evidence>
<dbReference type="Gene3D" id="3.60.21.10">
    <property type="match status" value="1"/>
</dbReference>
<dbReference type="SUPFAM" id="SSF56300">
    <property type="entry name" value="Metallo-dependent phosphatases"/>
    <property type="match status" value="1"/>
</dbReference>
<dbReference type="PANTHER" id="PTHR42850:SF7">
    <property type="entry name" value="BIS(5'-NUCLEOSYL)-TETRAPHOSPHATASE PRPE [ASYMMETRICAL]"/>
    <property type="match status" value="1"/>
</dbReference>
<keyword evidence="3" id="KW-1185">Reference proteome</keyword>